<feature type="region of interest" description="Disordered" evidence="4">
    <location>
        <begin position="505"/>
        <end position="528"/>
    </location>
</feature>
<evidence type="ECO:0000256" key="3">
    <source>
        <dbReference type="ARBA" id="ARBA00038335"/>
    </source>
</evidence>
<evidence type="ECO:0000313" key="6">
    <source>
        <dbReference type="EMBL" id="PAV22267.1"/>
    </source>
</evidence>
<feature type="region of interest" description="Disordered" evidence="4">
    <location>
        <begin position="98"/>
        <end position="123"/>
    </location>
</feature>
<protein>
    <submittedName>
        <fullName evidence="6">WD40 domain containing protein</fullName>
    </submittedName>
</protein>
<dbReference type="SUPFAM" id="SSF50978">
    <property type="entry name" value="WD40 repeat-like"/>
    <property type="match status" value="1"/>
</dbReference>
<dbReference type="InterPro" id="IPR036322">
    <property type="entry name" value="WD40_repeat_dom_sf"/>
</dbReference>
<evidence type="ECO:0000256" key="1">
    <source>
        <dbReference type="ARBA" id="ARBA00004123"/>
    </source>
</evidence>
<dbReference type="SMART" id="SM00320">
    <property type="entry name" value="WD40"/>
    <property type="match status" value="4"/>
</dbReference>
<keyword evidence="2" id="KW-0539">Nucleus</keyword>
<feature type="domain" description="Small-subunit processome Utp12" evidence="5">
    <location>
        <begin position="552"/>
        <end position="668"/>
    </location>
</feature>
<comment type="caution">
    <text evidence="6">The sequence shown here is derived from an EMBL/GenBank/DDBJ whole genome shotgun (WGS) entry which is preliminary data.</text>
</comment>
<dbReference type="GO" id="GO:0032040">
    <property type="term" value="C:small-subunit processome"/>
    <property type="evidence" value="ECO:0007669"/>
    <property type="project" value="UniProtKB-ARBA"/>
</dbReference>
<dbReference type="InterPro" id="IPR015943">
    <property type="entry name" value="WD40/YVTN_repeat-like_dom_sf"/>
</dbReference>
<reference evidence="6 7" key="1">
    <citation type="journal article" date="2017" name="Mol. Ecol.">
        <title>Comparative and population genomic landscape of Phellinus noxius: A hypervariable fungus causing root rot in trees.</title>
        <authorList>
            <person name="Chung C.L."/>
            <person name="Lee T.J."/>
            <person name="Akiba M."/>
            <person name="Lee H.H."/>
            <person name="Kuo T.H."/>
            <person name="Liu D."/>
            <person name="Ke H.M."/>
            <person name="Yokoi T."/>
            <person name="Roa M.B."/>
            <person name="Lu M.J."/>
            <person name="Chang Y.Y."/>
            <person name="Ann P.J."/>
            <person name="Tsai J.N."/>
            <person name="Chen C.Y."/>
            <person name="Tzean S.S."/>
            <person name="Ota Y."/>
            <person name="Hattori T."/>
            <person name="Sahashi N."/>
            <person name="Liou R.F."/>
            <person name="Kikuchi T."/>
            <person name="Tsai I.J."/>
        </authorList>
    </citation>
    <scope>NUCLEOTIDE SEQUENCE [LARGE SCALE GENOMIC DNA]</scope>
    <source>
        <strain evidence="6 7">FFPRI411160</strain>
    </source>
</reference>
<dbReference type="InParanoid" id="A0A286URS5"/>
<dbReference type="PANTHER" id="PTHR44267:SF1">
    <property type="entry name" value="WD REPEAT-CONTAINING PROTEIN 43"/>
    <property type="match status" value="1"/>
</dbReference>
<feature type="region of interest" description="Disordered" evidence="4">
    <location>
        <begin position="677"/>
        <end position="784"/>
    </location>
</feature>
<comment type="similarity">
    <text evidence="3">Belongs to the UTP5 family.</text>
</comment>
<sequence length="784" mass="84865">MPAPSSSSKKQRTKALKSRPVATSTISQPAVEDAWSSSILSSFSPESQLFALLSLSVDKHRLRIFDASTSRAVAEHVVEHARVTSLAWISYQDTDRFASKENSSSPSKKRKKVGNSSDITSEKNQRKAQAVALGLSDGNVLIFSVVHGRTIQTLVHNLTKVSVTAITRAGTDGPSDLLWASYSDGCIRLWDVQAGKILLSVQNEDQAPYSALATRPGMKNDETQLLAATKSIYLLSSSTDSSTSDDSDVDNLKQICTIGGHASPVRSLIWDETVSPSKRIYSSAEEDRYVYVWEVPDTSSKGKMVASCPLDSEVRQIDLSTSSTRQILLTLATSGKILLYPVPAELSITSGTKGSSKHQLPTLLPRCTITLSAKSLGSDVRIVSATFLPSEKGKLRIALLSGGAKVAFETLEFLDNNDEFIHELTLTPNVSAFKLTSGPSDNIVLNQRYSESSTMAVATGAEISHDPSLDANVDREVEGDLDANFAELSLGQRLAARATDVTLSGVGHRSGSDVEEDEQYKKGSEKRKKLAETTVPAHSLTRTLIQALHAGDNSLLEACLAHSDEALIRNTITRLPPQLAVPLITACVERLGRGARGNGIKGGGGAASAQRGMALVKWIRAVLIIHSAHLMTMPDLVARLSHLYSTLTTRLTLQERLLSLSGKLDLVLTQVELRSSNAPAPVTSGKKKTKKRGTAKREPTKYIEGESTDEEQMQVEVESDDDLEGSIEDIELGRDSDEDSEDEDEEGNSDEDDDDEDNLMNGFIDDEAEEDYEEDDLSATCNLS</sequence>
<dbReference type="InterPro" id="IPR007148">
    <property type="entry name" value="SSU_processome_Utp12"/>
</dbReference>
<dbReference type="FunCoup" id="A0A286URS5">
    <property type="interactions" value="501"/>
</dbReference>
<evidence type="ECO:0000256" key="4">
    <source>
        <dbReference type="SAM" id="MobiDB-lite"/>
    </source>
</evidence>
<accession>A0A286URS5</accession>
<comment type="subcellular location">
    <subcellularLocation>
        <location evidence="1">Nucleus</location>
    </subcellularLocation>
</comment>
<dbReference type="AlphaFoldDB" id="A0A286URS5"/>
<feature type="compositionally biased region" description="Basic and acidic residues" evidence="4">
    <location>
        <begin position="695"/>
        <end position="704"/>
    </location>
</feature>
<organism evidence="6 7">
    <name type="scientific">Pyrrhoderma noxium</name>
    <dbReference type="NCBI Taxonomy" id="2282107"/>
    <lineage>
        <taxon>Eukaryota</taxon>
        <taxon>Fungi</taxon>
        <taxon>Dikarya</taxon>
        <taxon>Basidiomycota</taxon>
        <taxon>Agaricomycotina</taxon>
        <taxon>Agaricomycetes</taxon>
        <taxon>Hymenochaetales</taxon>
        <taxon>Hymenochaetaceae</taxon>
        <taxon>Pyrrhoderma</taxon>
    </lineage>
</organism>
<dbReference type="OrthoDB" id="30195at2759"/>
<dbReference type="Proteomes" id="UP000217199">
    <property type="component" value="Unassembled WGS sequence"/>
</dbReference>
<dbReference type="Pfam" id="PF04003">
    <property type="entry name" value="Utp12"/>
    <property type="match status" value="1"/>
</dbReference>
<proteinExistence type="inferred from homology"/>
<dbReference type="STRING" id="2282107.A0A286URS5"/>
<evidence type="ECO:0000259" key="5">
    <source>
        <dbReference type="Pfam" id="PF04003"/>
    </source>
</evidence>
<evidence type="ECO:0000313" key="7">
    <source>
        <dbReference type="Proteomes" id="UP000217199"/>
    </source>
</evidence>
<dbReference type="InterPro" id="IPR001680">
    <property type="entry name" value="WD40_rpt"/>
</dbReference>
<feature type="region of interest" description="Disordered" evidence="4">
    <location>
        <begin position="1"/>
        <end position="24"/>
    </location>
</feature>
<evidence type="ECO:0000256" key="2">
    <source>
        <dbReference type="ARBA" id="ARBA00023242"/>
    </source>
</evidence>
<gene>
    <name evidence="6" type="ORF">PNOK_0222400</name>
</gene>
<dbReference type="InterPro" id="IPR052414">
    <property type="entry name" value="U3_snoRNA-assoc_WDR"/>
</dbReference>
<dbReference type="Gene3D" id="2.130.10.10">
    <property type="entry name" value="YVTN repeat-like/Quinoprotein amine dehydrogenase"/>
    <property type="match status" value="1"/>
</dbReference>
<feature type="compositionally biased region" description="Basic residues" evidence="4">
    <location>
        <begin position="685"/>
        <end position="694"/>
    </location>
</feature>
<name>A0A286URS5_9AGAM</name>
<dbReference type="EMBL" id="NBII01000002">
    <property type="protein sequence ID" value="PAV22267.1"/>
    <property type="molecule type" value="Genomic_DNA"/>
</dbReference>
<dbReference type="GO" id="GO:0000462">
    <property type="term" value="P:maturation of SSU-rRNA from tricistronic rRNA transcript (SSU-rRNA, 5.8S rRNA, LSU-rRNA)"/>
    <property type="evidence" value="ECO:0007669"/>
    <property type="project" value="TreeGrafter"/>
</dbReference>
<keyword evidence="7" id="KW-1185">Reference proteome</keyword>
<dbReference type="PANTHER" id="PTHR44267">
    <property type="entry name" value="WD REPEAT-CONTAINING PROTEIN 43"/>
    <property type="match status" value="1"/>
</dbReference>
<feature type="compositionally biased region" description="Acidic residues" evidence="4">
    <location>
        <begin position="706"/>
        <end position="777"/>
    </location>
</feature>